<dbReference type="Gene3D" id="1.25.40.10">
    <property type="entry name" value="Tetratricopeptide repeat domain"/>
    <property type="match status" value="1"/>
</dbReference>
<reference evidence="2" key="1">
    <citation type="submission" date="2023-07" db="EMBL/GenBank/DDBJ databases">
        <authorList>
            <person name="Kim M.K."/>
        </authorList>
    </citation>
    <scope>NUCLEOTIDE SEQUENCE</scope>
    <source>
        <strain evidence="2">CA1-15</strain>
    </source>
</reference>
<dbReference type="RefSeq" id="WP_304562707.1">
    <property type="nucleotide sequence ID" value="NZ_JAUQSZ010000015.1"/>
</dbReference>
<dbReference type="Proteomes" id="UP001176468">
    <property type="component" value="Unassembled WGS sequence"/>
</dbReference>
<dbReference type="SUPFAM" id="SSF48452">
    <property type="entry name" value="TPR-like"/>
    <property type="match status" value="1"/>
</dbReference>
<keyword evidence="3" id="KW-1185">Reference proteome</keyword>
<evidence type="ECO:0000313" key="2">
    <source>
        <dbReference type="EMBL" id="MDO7844308.1"/>
    </source>
</evidence>
<keyword evidence="1" id="KW-0472">Membrane</keyword>
<sequence>MAGTGELPQEKAGLMGWVALGLVALLAVVLLWWLGVARPLWSFVGAGLMLGATGYAIQGKPGLPGHPVTAFTRPIALDDGMVKLRDDMFGRFSGENQYIVASDAMIRSGDPKAAVQVLLIGIRRVPNSIALWTDLGLAFQTHDRGVVSPASKLAFEQAMRINPDHPAPPFFYGLALIQAEDFAGASRYWHRALALTPQKVGYRAIIAERVALLDRYLAETRER</sequence>
<gene>
    <name evidence="2" type="ORF">Q5H94_18415</name>
</gene>
<keyword evidence="1" id="KW-1133">Transmembrane helix</keyword>
<dbReference type="InterPro" id="IPR011990">
    <property type="entry name" value="TPR-like_helical_dom_sf"/>
</dbReference>
<accession>A0ABT9A437</accession>
<dbReference type="EMBL" id="JAUQSZ010000015">
    <property type="protein sequence ID" value="MDO7844308.1"/>
    <property type="molecule type" value="Genomic_DNA"/>
</dbReference>
<feature type="transmembrane region" description="Helical" evidence="1">
    <location>
        <begin position="40"/>
        <end position="57"/>
    </location>
</feature>
<keyword evidence="1" id="KW-0812">Transmembrane</keyword>
<organism evidence="2 3">
    <name type="scientific">Sphingomonas immobilis</name>
    <dbReference type="NCBI Taxonomy" id="3063997"/>
    <lineage>
        <taxon>Bacteria</taxon>
        <taxon>Pseudomonadati</taxon>
        <taxon>Pseudomonadota</taxon>
        <taxon>Alphaproteobacteria</taxon>
        <taxon>Sphingomonadales</taxon>
        <taxon>Sphingomonadaceae</taxon>
        <taxon>Sphingomonas</taxon>
    </lineage>
</organism>
<protein>
    <submittedName>
        <fullName evidence="2">Uncharacterized protein</fullName>
    </submittedName>
</protein>
<feature type="transmembrane region" description="Helical" evidence="1">
    <location>
        <begin position="12"/>
        <end position="34"/>
    </location>
</feature>
<comment type="caution">
    <text evidence="2">The sequence shown here is derived from an EMBL/GenBank/DDBJ whole genome shotgun (WGS) entry which is preliminary data.</text>
</comment>
<name>A0ABT9A437_9SPHN</name>
<evidence type="ECO:0000313" key="3">
    <source>
        <dbReference type="Proteomes" id="UP001176468"/>
    </source>
</evidence>
<evidence type="ECO:0000256" key="1">
    <source>
        <dbReference type="SAM" id="Phobius"/>
    </source>
</evidence>
<proteinExistence type="predicted"/>